<organism evidence="10 11">
    <name type="scientific">Succinivibrio faecicola</name>
    <dbReference type="NCBI Taxonomy" id="2820300"/>
    <lineage>
        <taxon>Bacteria</taxon>
        <taxon>Pseudomonadati</taxon>
        <taxon>Pseudomonadota</taxon>
        <taxon>Gammaproteobacteria</taxon>
        <taxon>Aeromonadales</taxon>
        <taxon>Succinivibrionaceae</taxon>
        <taxon>Succinivibrio</taxon>
    </lineage>
</organism>
<keyword evidence="4 10" id="KW-0067">ATP-binding</keyword>
<feature type="domain" description="ABC transmembrane type-1" evidence="9">
    <location>
        <begin position="44"/>
        <end position="331"/>
    </location>
</feature>
<evidence type="ECO:0000313" key="10">
    <source>
        <dbReference type="EMBL" id="MBW7570037.1"/>
    </source>
</evidence>
<evidence type="ECO:0000313" key="11">
    <source>
        <dbReference type="Proteomes" id="UP000731465"/>
    </source>
</evidence>
<feature type="domain" description="ABC transporter" evidence="8">
    <location>
        <begin position="365"/>
        <end position="605"/>
    </location>
</feature>
<dbReference type="PANTHER" id="PTHR24221:SF203">
    <property type="entry name" value="ATP-BINDING_PERMEASE FUSION ABC TRANSPORTER-RELATED"/>
    <property type="match status" value="1"/>
</dbReference>
<sequence>MLLYLFRFFENLISPFNYKVTSQLPKSLTGFLLFFSKGLYGFFFLAASLNSLIAIGEALFFVSLGYIVDWTTSTYPYDFLSQHGNSLLIMLLTAGVILPIASIFHSLLIHQTLQSNYAMIVRYQLHTHLLDQSLSFFNDQFAGSLANKVMQTSMAVRTAVMKLMDVVVHLVVYIATIFVMLANANLSLCIPILIWLTLYVASIFVFIPRLRKASKVSSDQRSVMVGRIVDSYTNISTVKLFGGHGREKQYAKEAMNEFRQSEYKALRVLTLFDVSVQLMNYTMLIALVMLSLYLWSFTLVTPGAIAIAIAIAIRLINMSRWIMFEVGAIYENLGMVYDAISSVVKPISVLDPNAPKQILTFNDSISFENVAFAYADKANILENFSLKIKKGQRVGIVGPSGAGKTTIINLLLRFFDVKSGRISIDGTDIREIRQDDLRDLFSMVTQDASLMHRTIGQNIKYGSDEDLDESELLKVAKDTDSLSFIENLSDYRGGNGFDTLVGDRGVKLSGGQKQRIALARVMVKNAPILILDEATSALDSKSEKIIQENLEKIMKDRTVIAVAHRLSTLKSMDFIVVIDHGRVVQIGSHSELLEKQGLYKQLWDLQTDGFIC</sequence>
<proteinExistence type="predicted"/>
<keyword evidence="2 7" id="KW-0812">Transmembrane</keyword>
<comment type="subcellular location">
    <subcellularLocation>
        <location evidence="1">Cell membrane</location>
        <topology evidence="1">Multi-pass membrane protein</topology>
    </subcellularLocation>
</comment>
<evidence type="ECO:0000256" key="5">
    <source>
        <dbReference type="ARBA" id="ARBA00022989"/>
    </source>
</evidence>
<dbReference type="InterPro" id="IPR027417">
    <property type="entry name" value="P-loop_NTPase"/>
</dbReference>
<dbReference type="Pfam" id="PF00664">
    <property type="entry name" value="ABC_membrane"/>
    <property type="match status" value="1"/>
</dbReference>
<evidence type="ECO:0000259" key="9">
    <source>
        <dbReference type="PROSITE" id="PS50929"/>
    </source>
</evidence>
<protein>
    <submittedName>
        <fullName evidence="10">ABC transporter ATP-binding protein</fullName>
    </submittedName>
</protein>
<feature type="transmembrane region" description="Helical" evidence="7">
    <location>
        <begin position="42"/>
        <end position="67"/>
    </location>
</feature>
<dbReference type="InterPro" id="IPR003439">
    <property type="entry name" value="ABC_transporter-like_ATP-bd"/>
</dbReference>
<dbReference type="SMART" id="SM00382">
    <property type="entry name" value="AAA"/>
    <property type="match status" value="1"/>
</dbReference>
<feature type="transmembrane region" description="Helical" evidence="7">
    <location>
        <begin position="292"/>
        <end position="313"/>
    </location>
</feature>
<dbReference type="InterPro" id="IPR017871">
    <property type="entry name" value="ABC_transporter-like_CS"/>
</dbReference>
<evidence type="ECO:0000259" key="8">
    <source>
        <dbReference type="PROSITE" id="PS50893"/>
    </source>
</evidence>
<dbReference type="RefSeq" id="WP_219937257.1">
    <property type="nucleotide sequence ID" value="NZ_JAGFNY010000009.1"/>
</dbReference>
<evidence type="ECO:0000256" key="3">
    <source>
        <dbReference type="ARBA" id="ARBA00022741"/>
    </source>
</evidence>
<dbReference type="PANTHER" id="PTHR24221">
    <property type="entry name" value="ATP-BINDING CASSETTE SUB-FAMILY B"/>
    <property type="match status" value="1"/>
</dbReference>
<dbReference type="InterPro" id="IPR011527">
    <property type="entry name" value="ABC1_TM_dom"/>
</dbReference>
<dbReference type="Proteomes" id="UP000731465">
    <property type="component" value="Unassembled WGS sequence"/>
</dbReference>
<dbReference type="SUPFAM" id="SSF90123">
    <property type="entry name" value="ABC transporter transmembrane region"/>
    <property type="match status" value="1"/>
</dbReference>
<evidence type="ECO:0000256" key="1">
    <source>
        <dbReference type="ARBA" id="ARBA00004651"/>
    </source>
</evidence>
<feature type="transmembrane region" description="Helical" evidence="7">
    <location>
        <begin position="163"/>
        <end position="182"/>
    </location>
</feature>
<keyword evidence="6 7" id="KW-0472">Membrane</keyword>
<evidence type="ECO:0000256" key="7">
    <source>
        <dbReference type="SAM" id="Phobius"/>
    </source>
</evidence>
<comment type="caution">
    <text evidence="10">The sequence shown here is derived from an EMBL/GenBank/DDBJ whole genome shotgun (WGS) entry which is preliminary data.</text>
</comment>
<dbReference type="EMBL" id="JAGFNY010000009">
    <property type="protein sequence ID" value="MBW7570037.1"/>
    <property type="molecule type" value="Genomic_DNA"/>
</dbReference>
<dbReference type="Gene3D" id="1.20.1560.10">
    <property type="entry name" value="ABC transporter type 1, transmembrane domain"/>
    <property type="match status" value="1"/>
</dbReference>
<accession>A0ABS7DFG3</accession>
<evidence type="ECO:0000256" key="4">
    <source>
        <dbReference type="ARBA" id="ARBA00022840"/>
    </source>
</evidence>
<dbReference type="InterPro" id="IPR036640">
    <property type="entry name" value="ABC1_TM_sf"/>
</dbReference>
<feature type="transmembrane region" description="Helical" evidence="7">
    <location>
        <begin position="87"/>
        <end position="109"/>
    </location>
</feature>
<dbReference type="PROSITE" id="PS50893">
    <property type="entry name" value="ABC_TRANSPORTER_2"/>
    <property type="match status" value="1"/>
</dbReference>
<name>A0ABS7DFG3_9GAMM</name>
<dbReference type="Pfam" id="PF00005">
    <property type="entry name" value="ABC_tran"/>
    <property type="match status" value="1"/>
</dbReference>
<evidence type="ECO:0000256" key="6">
    <source>
        <dbReference type="ARBA" id="ARBA00023136"/>
    </source>
</evidence>
<reference evidence="10 11" key="1">
    <citation type="submission" date="2021-03" db="EMBL/GenBank/DDBJ databases">
        <title>Succinivibrio sp. nov. isolated from feces of cow.</title>
        <authorList>
            <person name="Choi J.-Y."/>
        </authorList>
    </citation>
    <scope>NUCLEOTIDE SEQUENCE [LARGE SCALE GENOMIC DNA]</scope>
    <source>
        <strain evidence="10 11">AGMB01872</strain>
    </source>
</reference>
<keyword evidence="11" id="KW-1185">Reference proteome</keyword>
<evidence type="ECO:0000256" key="2">
    <source>
        <dbReference type="ARBA" id="ARBA00022692"/>
    </source>
</evidence>
<feature type="transmembrane region" description="Helical" evidence="7">
    <location>
        <begin position="265"/>
        <end position="286"/>
    </location>
</feature>
<dbReference type="PROSITE" id="PS50929">
    <property type="entry name" value="ABC_TM1F"/>
    <property type="match status" value="1"/>
</dbReference>
<dbReference type="InterPro" id="IPR039421">
    <property type="entry name" value="Type_1_exporter"/>
</dbReference>
<dbReference type="SUPFAM" id="SSF52540">
    <property type="entry name" value="P-loop containing nucleoside triphosphate hydrolases"/>
    <property type="match status" value="1"/>
</dbReference>
<keyword evidence="3" id="KW-0547">Nucleotide-binding</keyword>
<dbReference type="Gene3D" id="3.40.50.300">
    <property type="entry name" value="P-loop containing nucleotide triphosphate hydrolases"/>
    <property type="match status" value="1"/>
</dbReference>
<keyword evidence="5 7" id="KW-1133">Transmembrane helix</keyword>
<dbReference type="InterPro" id="IPR003593">
    <property type="entry name" value="AAA+_ATPase"/>
</dbReference>
<gene>
    <name evidence="10" type="ORF">J5V48_03915</name>
</gene>
<dbReference type="GO" id="GO:0005524">
    <property type="term" value="F:ATP binding"/>
    <property type="evidence" value="ECO:0007669"/>
    <property type="project" value="UniProtKB-KW"/>
</dbReference>
<dbReference type="PROSITE" id="PS00211">
    <property type="entry name" value="ABC_TRANSPORTER_1"/>
    <property type="match status" value="1"/>
</dbReference>
<feature type="transmembrane region" description="Helical" evidence="7">
    <location>
        <begin position="188"/>
        <end position="207"/>
    </location>
</feature>